<accession>A0ABR2U0Y4</accession>
<sequence length="144" mass="16337">MGGGGLVRRFNWTLCPCVVAKEIEFWKVIMSIILQRKIAWCVGGDFNWVMQMDERRGYASSSRGIPKFCEFVCTAALSNVPLQGKAFTWFGSENKCSRLDRFLVSNEWFQRFDSLAVISLPRELFDHSPILLVSDACDSGSKLL</sequence>
<comment type="caution">
    <text evidence="1">The sequence shown here is derived from an EMBL/GenBank/DDBJ whole genome shotgun (WGS) entry which is preliminary data.</text>
</comment>
<proteinExistence type="predicted"/>
<evidence type="ECO:0000313" key="1">
    <source>
        <dbReference type="EMBL" id="KAK9043396.1"/>
    </source>
</evidence>
<organism evidence="1 2">
    <name type="scientific">Hibiscus sabdariffa</name>
    <name type="common">roselle</name>
    <dbReference type="NCBI Taxonomy" id="183260"/>
    <lineage>
        <taxon>Eukaryota</taxon>
        <taxon>Viridiplantae</taxon>
        <taxon>Streptophyta</taxon>
        <taxon>Embryophyta</taxon>
        <taxon>Tracheophyta</taxon>
        <taxon>Spermatophyta</taxon>
        <taxon>Magnoliopsida</taxon>
        <taxon>eudicotyledons</taxon>
        <taxon>Gunneridae</taxon>
        <taxon>Pentapetalae</taxon>
        <taxon>rosids</taxon>
        <taxon>malvids</taxon>
        <taxon>Malvales</taxon>
        <taxon>Malvaceae</taxon>
        <taxon>Malvoideae</taxon>
        <taxon>Hibiscus</taxon>
    </lineage>
</organism>
<dbReference type="Gene3D" id="3.60.10.10">
    <property type="entry name" value="Endonuclease/exonuclease/phosphatase"/>
    <property type="match status" value="1"/>
</dbReference>
<dbReference type="Proteomes" id="UP001396334">
    <property type="component" value="Unassembled WGS sequence"/>
</dbReference>
<reference evidence="1 2" key="1">
    <citation type="journal article" date="2024" name="G3 (Bethesda)">
        <title>Genome assembly of Hibiscus sabdariffa L. provides insights into metabolisms of medicinal natural products.</title>
        <authorList>
            <person name="Kim T."/>
        </authorList>
    </citation>
    <scope>NUCLEOTIDE SEQUENCE [LARGE SCALE GENOMIC DNA]</scope>
    <source>
        <strain evidence="1">TK-2024</strain>
        <tissue evidence="1">Old leaves</tissue>
    </source>
</reference>
<dbReference type="SUPFAM" id="SSF56219">
    <property type="entry name" value="DNase I-like"/>
    <property type="match status" value="1"/>
</dbReference>
<evidence type="ECO:0000313" key="2">
    <source>
        <dbReference type="Proteomes" id="UP001396334"/>
    </source>
</evidence>
<name>A0ABR2U0Y4_9ROSI</name>
<dbReference type="PANTHER" id="PTHR33710">
    <property type="entry name" value="BNAC02G09200D PROTEIN"/>
    <property type="match status" value="1"/>
</dbReference>
<keyword evidence="2" id="KW-1185">Reference proteome</keyword>
<protein>
    <recommendedName>
        <fullName evidence="3">Reverse transcriptase</fullName>
    </recommendedName>
</protein>
<dbReference type="PANTHER" id="PTHR33710:SF64">
    <property type="entry name" value="ENDONUCLEASE_EXONUCLEASE_PHOSPHATASE DOMAIN-CONTAINING PROTEIN"/>
    <property type="match status" value="1"/>
</dbReference>
<dbReference type="InterPro" id="IPR036691">
    <property type="entry name" value="Endo/exonu/phosph_ase_sf"/>
</dbReference>
<dbReference type="EMBL" id="JBBPBN010000003">
    <property type="protein sequence ID" value="KAK9043396.1"/>
    <property type="molecule type" value="Genomic_DNA"/>
</dbReference>
<gene>
    <name evidence="1" type="ORF">V6N11_071741</name>
</gene>
<evidence type="ECO:0008006" key="3">
    <source>
        <dbReference type="Google" id="ProtNLM"/>
    </source>
</evidence>